<evidence type="ECO:0000313" key="3">
    <source>
        <dbReference type="Proteomes" id="UP000298050"/>
    </source>
</evidence>
<gene>
    <name evidence="2" type="ORF">E4634_05485</name>
</gene>
<proteinExistence type="predicted"/>
<dbReference type="PANTHER" id="PTHR22602:SF0">
    <property type="entry name" value="TRANSFERASE CAF17, MITOCHONDRIAL-RELATED"/>
    <property type="match status" value="1"/>
</dbReference>
<dbReference type="GO" id="GO:0016226">
    <property type="term" value="P:iron-sulfur cluster assembly"/>
    <property type="evidence" value="ECO:0007669"/>
    <property type="project" value="TreeGrafter"/>
</dbReference>
<dbReference type="PANTHER" id="PTHR22602">
    <property type="entry name" value="TRANSFERASE CAF17, MITOCHONDRIAL-RELATED"/>
    <property type="match status" value="1"/>
</dbReference>
<dbReference type="InterPro" id="IPR017703">
    <property type="entry name" value="YgfZ/GCV_T_CS"/>
</dbReference>
<keyword evidence="3" id="KW-1185">Reference proteome</keyword>
<dbReference type="AlphaFoldDB" id="A0A4Z0M4N8"/>
<dbReference type="RefSeq" id="WP_135441618.1">
    <property type="nucleotide sequence ID" value="NZ_SRLE01000005.1"/>
</dbReference>
<protein>
    <submittedName>
        <fullName evidence="2">Folate-binding protein</fullName>
    </submittedName>
</protein>
<accession>A0A4Z0M4N8</accession>
<name>A0A4Z0M4N8_9GAMM</name>
<dbReference type="Gene3D" id="2.40.30.160">
    <property type="match status" value="1"/>
</dbReference>
<evidence type="ECO:0000256" key="1">
    <source>
        <dbReference type="PIRSR" id="PIRSR006487-1"/>
    </source>
</evidence>
<dbReference type="Gene3D" id="3.30.70.1400">
    <property type="entry name" value="Aminomethyltransferase beta-barrel domains"/>
    <property type="match status" value="1"/>
</dbReference>
<dbReference type="PIRSF" id="PIRSF006487">
    <property type="entry name" value="GcvT"/>
    <property type="match status" value="1"/>
</dbReference>
<dbReference type="SUPFAM" id="SSF103025">
    <property type="entry name" value="Folate-binding domain"/>
    <property type="match status" value="1"/>
</dbReference>
<dbReference type="EMBL" id="SRLE01000005">
    <property type="protein sequence ID" value="TGD74653.1"/>
    <property type="molecule type" value="Genomic_DNA"/>
</dbReference>
<dbReference type="InterPro" id="IPR045179">
    <property type="entry name" value="YgfZ/GcvT"/>
</dbReference>
<dbReference type="Gene3D" id="3.30.70.1630">
    <property type="match status" value="1"/>
</dbReference>
<sequence>MNGYFSALPGEGLLHIAGPDTLTFLQGQTTCDTRKLSATQALPGAYCTAQGRMVCDFLLVQLDAEHVALRMRRDILDTAAATLGKFIVFSKAKIDIARDDWRAFGCWGEDAPGVLSDVVGSEPGSEDYAAASAPGIVAVRAPGAEIAFEVFIDTQNHAELVATLRERLQAGDESQWRALQMRAGVARVEAATSGEFIPQLFNYDLTGHVSFNKGCYTGQEIVARLHYRGKPKQRAYLAEVATGETPAPGSKLYTDGLGASTGEIVNSVQVDGKALCLAVATGPGVAGGLLLGEGGPAMTLLQLPYALPE</sequence>
<comment type="caution">
    <text evidence="2">The sequence shown here is derived from an EMBL/GenBank/DDBJ whole genome shotgun (WGS) entry which is preliminary data.</text>
</comment>
<dbReference type="Proteomes" id="UP000298050">
    <property type="component" value="Unassembled WGS sequence"/>
</dbReference>
<organism evidence="2 3">
    <name type="scientific">Mangrovimicrobium sediminis</name>
    <dbReference type="NCBI Taxonomy" id="2562682"/>
    <lineage>
        <taxon>Bacteria</taxon>
        <taxon>Pseudomonadati</taxon>
        <taxon>Pseudomonadota</taxon>
        <taxon>Gammaproteobacteria</taxon>
        <taxon>Cellvibrionales</taxon>
        <taxon>Halieaceae</taxon>
        <taxon>Mangrovimicrobium</taxon>
    </lineage>
</organism>
<reference evidence="2 3" key="1">
    <citation type="submission" date="2019-04" db="EMBL/GenBank/DDBJ databases">
        <title>Taxonomy of novel Haliea sp. from mangrove soil of West Coast of India.</title>
        <authorList>
            <person name="Verma A."/>
            <person name="Kumar P."/>
            <person name="Krishnamurthi S."/>
        </authorList>
    </citation>
    <scope>NUCLEOTIDE SEQUENCE [LARGE SCALE GENOMIC DNA]</scope>
    <source>
        <strain evidence="2 3">SAOS-164</strain>
    </source>
</reference>
<evidence type="ECO:0000313" key="2">
    <source>
        <dbReference type="EMBL" id="TGD74653.1"/>
    </source>
</evidence>
<dbReference type="NCBIfam" id="TIGR03317">
    <property type="entry name" value="ygfZ_signature"/>
    <property type="match status" value="1"/>
</dbReference>
<feature type="binding site" evidence="1">
    <location>
        <position position="149"/>
    </location>
    <ligand>
        <name>substrate</name>
    </ligand>
</feature>
<dbReference type="OrthoDB" id="9796287at2"/>